<dbReference type="GO" id="GO:0005737">
    <property type="term" value="C:cytoplasm"/>
    <property type="evidence" value="ECO:0007669"/>
    <property type="project" value="TreeGrafter"/>
</dbReference>
<keyword evidence="4" id="KW-1185">Reference proteome</keyword>
<dbReference type="PANTHER" id="PTHR12673">
    <property type="entry name" value="FACIOGENITAL DYSPLASIA PROTEIN"/>
    <property type="match status" value="1"/>
</dbReference>
<accession>A0A9Q0RRV0</accession>
<dbReference type="OrthoDB" id="245697at2759"/>
<feature type="region of interest" description="Disordered" evidence="1">
    <location>
        <begin position="1"/>
        <end position="21"/>
    </location>
</feature>
<dbReference type="InterPro" id="IPR051092">
    <property type="entry name" value="FYVE_RhoGEF_PH"/>
</dbReference>
<feature type="non-terminal residue" evidence="3">
    <location>
        <position position="1"/>
    </location>
</feature>
<feature type="non-terminal residue" evidence="3">
    <location>
        <position position="275"/>
    </location>
</feature>
<gene>
    <name evidence="3" type="primary">myoM_1</name>
    <name evidence="3" type="ORF">Bhyg_15614</name>
</gene>
<dbReference type="GO" id="GO:0035556">
    <property type="term" value="P:intracellular signal transduction"/>
    <property type="evidence" value="ECO:0007669"/>
    <property type="project" value="InterPro"/>
</dbReference>
<dbReference type="Proteomes" id="UP001151699">
    <property type="component" value="Unassembled WGS sequence"/>
</dbReference>
<dbReference type="SMART" id="SM00325">
    <property type="entry name" value="RhoGEF"/>
    <property type="match status" value="1"/>
</dbReference>
<feature type="domain" description="DH" evidence="2">
    <location>
        <begin position="70"/>
        <end position="246"/>
    </location>
</feature>
<organism evidence="3 4">
    <name type="scientific">Pseudolycoriella hygida</name>
    <dbReference type="NCBI Taxonomy" id="35572"/>
    <lineage>
        <taxon>Eukaryota</taxon>
        <taxon>Metazoa</taxon>
        <taxon>Ecdysozoa</taxon>
        <taxon>Arthropoda</taxon>
        <taxon>Hexapoda</taxon>
        <taxon>Insecta</taxon>
        <taxon>Pterygota</taxon>
        <taxon>Neoptera</taxon>
        <taxon>Endopterygota</taxon>
        <taxon>Diptera</taxon>
        <taxon>Nematocera</taxon>
        <taxon>Sciaroidea</taxon>
        <taxon>Sciaridae</taxon>
        <taxon>Pseudolycoriella</taxon>
    </lineage>
</organism>
<reference evidence="3" key="1">
    <citation type="submission" date="2022-07" db="EMBL/GenBank/DDBJ databases">
        <authorList>
            <person name="Trinca V."/>
            <person name="Uliana J.V.C."/>
            <person name="Torres T.T."/>
            <person name="Ward R.J."/>
            <person name="Monesi N."/>
        </authorList>
    </citation>
    <scope>NUCLEOTIDE SEQUENCE</scope>
    <source>
        <strain evidence="3">HSMRA1968</strain>
        <tissue evidence="3">Whole embryos</tissue>
    </source>
</reference>
<dbReference type="SUPFAM" id="SSF48065">
    <property type="entry name" value="DBL homology domain (DH-domain)"/>
    <property type="match status" value="1"/>
</dbReference>
<dbReference type="InterPro" id="IPR035899">
    <property type="entry name" value="DBL_dom_sf"/>
</dbReference>
<evidence type="ECO:0000256" key="1">
    <source>
        <dbReference type="SAM" id="MobiDB-lite"/>
    </source>
</evidence>
<dbReference type="CDD" id="cd00160">
    <property type="entry name" value="RhoGEF"/>
    <property type="match status" value="1"/>
</dbReference>
<dbReference type="PANTHER" id="PTHR12673:SF159">
    <property type="entry name" value="LD03170P"/>
    <property type="match status" value="1"/>
</dbReference>
<dbReference type="EMBL" id="WJQU01006445">
    <property type="protein sequence ID" value="KAJ6595999.1"/>
    <property type="molecule type" value="Genomic_DNA"/>
</dbReference>
<dbReference type="InterPro" id="IPR000219">
    <property type="entry name" value="DH_dom"/>
</dbReference>
<evidence type="ECO:0000313" key="3">
    <source>
        <dbReference type="EMBL" id="KAJ6595999.1"/>
    </source>
</evidence>
<dbReference type="Gene3D" id="1.20.900.10">
    <property type="entry name" value="Dbl homology (DH) domain"/>
    <property type="match status" value="1"/>
</dbReference>
<evidence type="ECO:0000259" key="2">
    <source>
        <dbReference type="PROSITE" id="PS50010"/>
    </source>
</evidence>
<dbReference type="Pfam" id="PF00621">
    <property type="entry name" value="RhoGEF"/>
    <property type="match status" value="1"/>
</dbReference>
<dbReference type="PROSITE" id="PS00741">
    <property type="entry name" value="DH_1"/>
    <property type="match status" value="1"/>
</dbReference>
<sequence>TPQKPNHRPYPASPFTPPQYTSSLSQELKQVLIERNLLTAKSRKKVCSMLDSSPKVSPGKSNDMNKRRNFRLQAVQEILTSERSYIKQLETLMTYFVNPLKDSDIINNDEFSILFGQIEMIYNLNTELLKNLESDLAKVGKAFLRLAPFFKLYSVYAFDYNRSQIVLQDLTDKNQKFRKFLEQTESRPEVQTKLMSLLISPIQRVPRYRLLLQQVILYSSPSDEDFKILQESYKEVENTVSHMNSVVQEQEMTQMMINLQNSLVDHVPSIIKPSR</sequence>
<dbReference type="AlphaFoldDB" id="A0A9Q0RRV0"/>
<dbReference type="InterPro" id="IPR001331">
    <property type="entry name" value="GDS_CDC24_CS"/>
</dbReference>
<proteinExistence type="predicted"/>
<dbReference type="PROSITE" id="PS50010">
    <property type="entry name" value="DH_2"/>
    <property type="match status" value="1"/>
</dbReference>
<name>A0A9Q0RRV0_9DIPT</name>
<dbReference type="GO" id="GO:0005085">
    <property type="term" value="F:guanyl-nucleotide exchange factor activity"/>
    <property type="evidence" value="ECO:0007669"/>
    <property type="project" value="InterPro"/>
</dbReference>
<protein>
    <submittedName>
        <fullName evidence="3">Myosin-M heavy chain</fullName>
    </submittedName>
</protein>
<comment type="caution">
    <text evidence="3">The sequence shown here is derived from an EMBL/GenBank/DDBJ whole genome shotgun (WGS) entry which is preliminary data.</text>
</comment>
<evidence type="ECO:0000313" key="4">
    <source>
        <dbReference type="Proteomes" id="UP001151699"/>
    </source>
</evidence>